<dbReference type="EMBL" id="CADCTY010001713">
    <property type="protein sequence ID" value="CAA9382468.1"/>
    <property type="molecule type" value="Genomic_DNA"/>
</dbReference>
<dbReference type="AlphaFoldDB" id="A0A6J4NCX8"/>
<reference evidence="1" key="1">
    <citation type="submission" date="2020-02" db="EMBL/GenBank/DDBJ databases">
        <authorList>
            <person name="Meier V. D."/>
        </authorList>
    </citation>
    <scope>NUCLEOTIDE SEQUENCE</scope>
    <source>
        <strain evidence="1">AVDCRST_MAG94</strain>
    </source>
</reference>
<evidence type="ECO:0000313" key="1">
    <source>
        <dbReference type="EMBL" id="CAA9382468.1"/>
    </source>
</evidence>
<accession>A0A6J4NCX8</accession>
<proteinExistence type="predicted"/>
<name>A0A6J4NCX8_9CYAN</name>
<gene>
    <name evidence="1" type="ORF">AVDCRST_MAG94-4965</name>
</gene>
<sequence>MQVGLDRRSFPLKSPSVAFKHLETQKIYSFTTEDSINSV</sequence>
<protein>
    <submittedName>
        <fullName evidence="1">Uncharacterized protein</fullName>
    </submittedName>
</protein>
<organism evidence="1">
    <name type="scientific">uncultured Leptolyngbya sp</name>
    <dbReference type="NCBI Taxonomy" id="332963"/>
    <lineage>
        <taxon>Bacteria</taxon>
        <taxon>Bacillati</taxon>
        <taxon>Cyanobacteriota</taxon>
        <taxon>Cyanophyceae</taxon>
        <taxon>Leptolyngbyales</taxon>
        <taxon>Leptolyngbyaceae</taxon>
        <taxon>Leptolyngbya group</taxon>
        <taxon>Leptolyngbya</taxon>
        <taxon>environmental samples</taxon>
    </lineage>
</organism>